<name>A0A5J9T0V1_9POAL</name>
<comment type="caution">
    <text evidence="1">The sequence shown here is derived from an EMBL/GenBank/DDBJ whole genome shotgun (WGS) entry which is preliminary data.</text>
</comment>
<organism evidence="1 2">
    <name type="scientific">Eragrostis curvula</name>
    <name type="common">weeping love grass</name>
    <dbReference type="NCBI Taxonomy" id="38414"/>
    <lineage>
        <taxon>Eukaryota</taxon>
        <taxon>Viridiplantae</taxon>
        <taxon>Streptophyta</taxon>
        <taxon>Embryophyta</taxon>
        <taxon>Tracheophyta</taxon>
        <taxon>Spermatophyta</taxon>
        <taxon>Magnoliopsida</taxon>
        <taxon>Liliopsida</taxon>
        <taxon>Poales</taxon>
        <taxon>Poaceae</taxon>
        <taxon>PACMAD clade</taxon>
        <taxon>Chloridoideae</taxon>
        <taxon>Eragrostideae</taxon>
        <taxon>Eragrostidinae</taxon>
        <taxon>Eragrostis</taxon>
    </lineage>
</organism>
<proteinExistence type="predicted"/>
<sequence length="67" mass="7270">MVHAVLAPAWWEELHSAVLLAVGGSTTQTELVVFFNTKWLNSVVGDLSWSARAFSTEVVVGIGRSLQ</sequence>
<dbReference type="AlphaFoldDB" id="A0A5J9T0V1"/>
<gene>
    <name evidence="1" type="ORF">EJB05_49983</name>
</gene>
<dbReference type="Gramene" id="TVU04441">
    <property type="protein sequence ID" value="TVU04441"/>
    <property type="gene ID" value="EJB05_49983"/>
</dbReference>
<dbReference type="Proteomes" id="UP000324897">
    <property type="component" value="Unassembled WGS sequence"/>
</dbReference>
<dbReference type="EMBL" id="RWGY01000054">
    <property type="protein sequence ID" value="TVU04441.1"/>
    <property type="molecule type" value="Genomic_DNA"/>
</dbReference>
<keyword evidence="2" id="KW-1185">Reference proteome</keyword>
<evidence type="ECO:0000313" key="1">
    <source>
        <dbReference type="EMBL" id="TVU04441.1"/>
    </source>
</evidence>
<evidence type="ECO:0000313" key="2">
    <source>
        <dbReference type="Proteomes" id="UP000324897"/>
    </source>
</evidence>
<protein>
    <submittedName>
        <fullName evidence="1">Uncharacterized protein</fullName>
    </submittedName>
</protein>
<reference evidence="1 2" key="1">
    <citation type="journal article" date="2019" name="Sci. Rep.">
        <title>A high-quality genome of Eragrostis curvula grass provides insights into Poaceae evolution and supports new strategies to enhance forage quality.</title>
        <authorList>
            <person name="Carballo J."/>
            <person name="Santos B.A.C.M."/>
            <person name="Zappacosta D."/>
            <person name="Garbus I."/>
            <person name="Selva J.P."/>
            <person name="Gallo C.A."/>
            <person name="Diaz A."/>
            <person name="Albertini E."/>
            <person name="Caccamo M."/>
            <person name="Echenique V."/>
        </authorList>
    </citation>
    <scope>NUCLEOTIDE SEQUENCE [LARGE SCALE GENOMIC DNA]</scope>
    <source>
        <strain evidence="2">cv. Victoria</strain>
        <tissue evidence="1">Leaf</tissue>
    </source>
</reference>
<accession>A0A5J9T0V1</accession>